<dbReference type="AlphaFoldDB" id="A0A2K4WWK7"/>
<protein>
    <submittedName>
        <fullName evidence="1">Uncharacterized protein</fullName>
    </submittedName>
</protein>
<dbReference type="EMBL" id="LT963409">
    <property type="protein sequence ID" value="SOS40290.1"/>
    <property type="molecule type" value="Genomic_DNA"/>
</dbReference>
<organism evidence="1 2">
    <name type="scientific">Pseudomonas syringae</name>
    <dbReference type="NCBI Taxonomy" id="317"/>
    <lineage>
        <taxon>Bacteria</taxon>
        <taxon>Pseudomonadati</taxon>
        <taxon>Pseudomonadota</taxon>
        <taxon>Gammaproteobacteria</taxon>
        <taxon>Pseudomonadales</taxon>
        <taxon>Pseudomonadaceae</taxon>
        <taxon>Pseudomonas</taxon>
    </lineage>
</organism>
<evidence type="ECO:0000313" key="1">
    <source>
        <dbReference type="EMBL" id="SOS40290.1"/>
    </source>
</evidence>
<name>A0A2K4WWK7_PSESX</name>
<dbReference type="RefSeq" id="WP_069704248.1">
    <property type="nucleotide sequence ID" value="NZ_LT963409.1"/>
</dbReference>
<dbReference type="Proteomes" id="UP000238095">
    <property type="component" value="Chromosome 1"/>
</dbReference>
<gene>
    <name evidence="1" type="ORF">CFBP3840_03248</name>
</gene>
<accession>A0A2K4WWK7</accession>
<evidence type="ECO:0000313" key="2">
    <source>
        <dbReference type="Proteomes" id="UP000238095"/>
    </source>
</evidence>
<reference evidence="1 2" key="1">
    <citation type="submission" date="2017-11" db="EMBL/GenBank/DDBJ databases">
        <authorList>
            <person name="Han C.G."/>
        </authorList>
    </citation>
    <scope>NUCLEOTIDE SEQUENCE [LARGE SCALE GENOMIC DNA]</scope>
    <source>
        <strain evidence="1">CFBP3840</strain>
    </source>
</reference>
<sequence length="101" mass="11792">MNEQLFVLANQKKKTNHILHLLLCIPTAGFWLIVWVLIGMQNSMHNSSIDRKMNRIVDHKIEGRSDLETYRAIRAEDQLKGKVLLTIIAVVIFFIWLANRH</sequence>
<proteinExistence type="predicted"/>